<comment type="cofactor">
    <cofactor evidence="2">
        <name>Mg(2+)</name>
        <dbReference type="ChEBI" id="CHEBI:18420"/>
    </cofactor>
</comment>
<dbReference type="GO" id="GO:0003676">
    <property type="term" value="F:nucleic acid binding"/>
    <property type="evidence" value="ECO:0007669"/>
    <property type="project" value="InterPro"/>
</dbReference>
<reference evidence="12 13" key="1">
    <citation type="journal article" date="2019" name="Nat. Med.">
        <title>A library of human gut bacterial isolates paired with longitudinal multiomics data enables mechanistic microbiome research.</title>
        <authorList>
            <person name="Poyet M."/>
            <person name="Groussin M."/>
            <person name="Gibbons S.M."/>
            <person name="Avila-Pacheco J."/>
            <person name="Jiang X."/>
            <person name="Kearney S.M."/>
            <person name="Perrotta A.R."/>
            <person name="Berdy B."/>
            <person name="Zhao S."/>
            <person name="Lieberman T.D."/>
            <person name="Swanson P.K."/>
            <person name="Smith M."/>
            <person name="Roesemann S."/>
            <person name="Alexander J.E."/>
            <person name="Rich S.A."/>
            <person name="Livny J."/>
            <person name="Vlamakis H."/>
            <person name="Clish C."/>
            <person name="Bullock K."/>
            <person name="Deik A."/>
            <person name="Scott J."/>
            <person name="Pierce K.A."/>
            <person name="Xavier R.J."/>
            <person name="Alm E.J."/>
        </authorList>
    </citation>
    <scope>NUCLEOTIDE SEQUENCE [LARGE SCALE GENOMIC DNA]</scope>
    <source>
        <strain evidence="12 13">BIOML-A11</strain>
    </source>
</reference>
<evidence type="ECO:0000256" key="1">
    <source>
        <dbReference type="ARBA" id="ARBA00000077"/>
    </source>
</evidence>
<evidence type="ECO:0000256" key="7">
    <source>
        <dbReference type="ARBA" id="ARBA00022723"/>
    </source>
</evidence>
<dbReference type="CDD" id="cd09278">
    <property type="entry name" value="RNase_HI_prokaryote_like"/>
    <property type="match status" value="1"/>
</dbReference>
<evidence type="ECO:0000259" key="11">
    <source>
        <dbReference type="PROSITE" id="PS50879"/>
    </source>
</evidence>
<dbReference type="SUPFAM" id="SSF53098">
    <property type="entry name" value="Ribonuclease H-like"/>
    <property type="match status" value="1"/>
</dbReference>
<evidence type="ECO:0000256" key="2">
    <source>
        <dbReference type="ARBA" id="ARBA00001946"/>
    </source>
</evidence>
<dbReference type="AlphaFoldDB" id="A0A6L5T8P0"/>
<dbReference type="GO" id="GO:0004523">
    <property type="term" value="F:RNA-DNA hybrid ribonuclease activity"/>
    <property type="evidence" value="ECO:0007669"/>
    <property type="project" value="UniProtKB-EC"/>
</dbReference>
<evidence type="ECO:0000256" key="8">
    <source>
        <dbReference type="ARBA" id="ARBA00022759"/>
    </source>
</evidence>
<comment type="caution">
    <text evidence="12">The sequence shown here is derived from an EMBL/GenBank/DDBJ whole genome shotgun (WGS) entry which is preliminary data.</text>
</comment>
<dbReference type="Gene3D" id="3.30.420.10">
    <property type="entry name" value="Ribonuclease H-like superfamily/Ribonuclease H"/>
    <property type="match status" value="1"/>
</dbReference>
<dbReference type="EC" id="3.1.26.4" evidence="5"/>
<keyword evidence="6" id="KW-0540">Nuclease</keyword>
<comment type="similarity">
    <text evidence="3">Belongs to the RNase H family.</text>
</comment>
<dbReference type="Pfam" id="PF00075">
    <property type="entry name" value="RNase_H"/>
    <property type="match status" value="1"/>
</dbReference>
<sequence>MDRVTIYTDGSCHGNPGPGGYAAILLHKDNTKEVHGSDWYTTNNRMELKAVIEGLRLLTRPSEVTIITDSQYVAKTINRGNLRAYVNTPGRKNADLWEQILRLSTWHKVTAKWVRGHAGNKYNQKCDTIANREASQLEKEKGLRIKIFTDLLTDMSTPAETLAKKHKCPLGMVEKYYAQFFEKYNGGTANEQ</sequence>
<dbReference type="PANTHER" id="PTHR10642:SF26">
    <property type="entry name" value="RIBONUCLEASE H1"/>
    <property type="match status" value="1"/>
</dbReference>
<dbReference type="InterPro" id="IPR022892">
    <property type="entry name" value="RNaseHI"/>
</dbReference>
<dbReference type="PANTHER" id="PTHR10642">
    <property type="entry name" value="RIBONUCLEASE H1"/>
    <property type="match status" value="1"/>
</dbReference>
<dbReference type="EMBL" id="WKQP01000010">
    <property type="protein sequence ID" value="MSC60093.1"/>
    <property type="molecule type" value="Genomic_DNA"/>
</dbReference>
<dbReference type="Proteomes" id="UP000479563">
    <property type="component" value="Unassembled WGS sequence"/>
</dbReference>
<keyword evidence="7" id="KW-0479">Metal-binding</keyword>
<keyword evidence="10" id="KW-0460">Magnesium</keyword>
<evidence type="ECO:0000256" key="10">
    <source>
        <dbReference type="ARBA" id="ARBA00022842"/>
    </source>
</evidence>
<accession>A0A6L5T8P0</accession>
<evidence type="ECO:0000256" key="9">
    <source>
        <dbReference type="ARBA" id="ARBA00022801"/>
    </source>
</evidence>
<proteinExistence type="inferred from homology"/>
<evidence type="ECO:0000313" key="12">
    <source>
        <dbReference type="EMBL" id="MSC60093.1"/>
    </source>
</evidence>
<evidence type="ECO:0000313" key="13">
    <source>
        <dbReference type="Proteomes" id="UP000479563"/>
    </source>
</evidence>
<organism evidence="12 13">
    <name type="scientific">Agathobacter rectalis</name>
    <dbReference type="NCBI Taxonomy" id="39491"/>
    <lineage>
        <taxon>Bacteria</taxon>
        <taxon>Bacillati</taxon>
        <taxon>Bacillota</taxon>
        <taxon>Clostridia</taxon>
        <taxon>Lachnospirales</taxon>
        <taxon>Lachnospiraceae</taxon>
        <taxon>Agathobacter</taxon>
    </lineage>
</organism>
<evidence type="ECO:0000256" key="6">
    <source>
        <dbReference type="ARBA" id="ARBA00022722"/>
    </source>
</evidence>
<dbReference type="PROSITE" id="PS50879">
    <property type="entry name" value="RNASE_H_1"/>
    <property type="match status" value="1"/>
</dbReference>
<dbReference type="GO" id="GO:0043137">
    <property type="term" value="P:DNA replication, removal of RNA primer"/>
    <property type="evidence" value="ECO:0007669"/>
    <property type="project" value="TreeGrafter"/>
</dbReference>
<name>A0A6L5T8P0_9FIRM</name>
<keyword evidence="8" id="KW-0255">Endonuclease</keyword>
<dbReference type="InterPro" id="IPR050092">
    <property type="entry name" value="RNase_H"/>
</dbReference>
<protein>
    <recommendedName>
        <fullName evidence="5">ribonuclease H</fullName>
        <ecNumber evidence="5">3.1.26.4</ecNumber>
    </recommendedName>
</protein>
<evidence type="ECO:0000256" key="3">
    <source>
        <dbReference type="ARBA" id="ARBA00005300"/>
    </source>
</evidence>
<dbReference type="InterPro" id="IPR002156">
    <property type="entry name" value="RNaseH_domain"/>
</dbReference>
<gene>
    <name evidence="12" type="ORF">GKE07_07765</name>
</gene>
<evidence type="ECO:0000256" key="4">
    <source>
        <dbReference type="ARBA" id="ARBA00011245"/>
    </source>
</evidence>
<comment type="subunit">
    <text evidence="4">Monomer.</text>
</comment>
<dbReference type="RefSeq" id="WP_154266912.1">
    <property type="nucleotide sequence ID" value="NZ_WKQP01000010.1"/>
</dbReference>
<feature type="domain" description="RNase H type-1" evidence="11">
    <location>
        <begin position="1"/>
        <end position="135"/>
    </location>
</feature>
<evidence type="ECO:0000256" key="5">
    <source>
        <dbReference type="ARBA" id="ARBA00012180"/>
    </source>
</evidence>
<dbReference type="InterPro" id="IPR012337">
    <property type="entry name" value="RNaseH-like_sf"/>
</dbReference>
<keyword evidence="9" id="KW-0378">Hydrolase</keyword>
<comment type="catalytic activity">
    <reaction evidence="1">
        <text>Endonucleolytic cleavage to 5'-phosphomonoester.</text>
        <dbReference type="EC" id="3.1.26.4"/>
    </reaction>
</comment>
<dbReference type="InterPro" id="IPR036397">
    <property type="entry name" value="RNaseH_sf"/>
</dbReference>
<dbReference type="GO" id="GO:0046872">
    <property type="term" value="F:metal ion binding"/>
    <property type="evidence" value="ECO:0007669"/>
    <property type="project" value="UniProtKB-KW"/>
</dbReference>